<evidence type="ECO:0000313" key="2">
    <source>
        <dbReference type="EMBL" id="KAK3669234.1"/>
    </source>
</evidence>
<dbReference type="Proteomes" id="UP001274830">
    <property type="component" value="Unassembled WGS sequence"/>
</dbReference>
<keyword evidence="3" id="KW-1185">Reference proteome</keyword>
<evidence type="ECO:0000256" key="1">
    <source>
        <dbReference type="SAM" id="MobiDB-lite"/>
    </source>
</evidence>
<protein>
    <submittedName>
        <fullName evidence="2">Uncharacterized protein</fullName>
    </submittedName>
</protein>
<sequence>MAGIDYIDPESMFRAIDSGSTPDMRPIPEILNKNDVQWQSRPRIASIFQDWKLLRAIMERHEATIQKRWRKKTKVQRLKILLTAWPEMAASHRPDYFALRKETAEERRAGTKYRAYFLWPYINQEDLTDAKKLLLLFQARGRSSPDVFAIADEQAAHLGFTSGAIVQPFLNNYTMYFSGRSTAEVYGEIVAWDDDDAAFQDMMYQRALQPGAGLTLLEIQERIYDFLVECCKNILHDISGIALTSDAYPIQSEVSIAKDTAIGFDSLAVMAAEAPYRVPAEFDLARLQSLFAARVSAAEDHIWSMREDPSYYAEHLTEASEHRTERLRDSAGKAHPFFSVASNEPFWAYVISDVTGNAHVLLEVFQELYLQVIALGELHTKYAKDLRVDQDLPQEYLHALLRFRYYLDQAVKGPLRQLRNYALASPPMRPYFARSPAEGQPLKNQIVQKPGVKFDKSQHELLQLLMVLWENDYRVHLIGQTTAVDELERLLRSEPNARDMISSYVASIISNLSVLTEVTRQLSRFQPWAQTFEDTMVNHREAIEEDYNQRTKHWNGLLEVARGSSQSQLVRLGDPTERRFYYPIDKRRSKENVEAVRSAEQGLDAFWAEFDRALLTKMGENLPGTALWKLLSWPRTLQRMPEWTEPKKKLGTGQHVDAGGALAKPLSELYLDLQQRTEKTIDRSRPAQIASMKTKTKGTGNPPRTHEDPPSSAQPDPQPVFAVDARALKVFRTLLFFTPSAHATPGELAWTDFLYAMDSVGFHIEKLHGSAWQFQPTKLGIERGVQFHEPHPSGKLTYRVARRIGRRLERAYGWFSGSFVPGDKDGGKAQQ</sequence>
<proteinExistence type="predicted"/>
<accession>A0AAE0WG09</accession>
<dbReference type="PANTHER" id="PTHR40788:SF2">
    <property type="entry name" value="CLR5 DOMAIN-CONTAINING PROTEIN"/>
    <property type="match status" value="1"/>
</dbReference>
<dbReference type="EMBL" id="JAUTXT010000096">
    <property type="protein sequence ID" value="KAK3669234.1"/>
    <property type="molecule type" value="Genomic_DNA"/>
</dbReference>
<evidence type="ECO:0000313" key="3">
    <source>
        <dbReference type="Proteomes" id="UP001274830"/>
    </source>
</evidence>
<organism evidence="2 3">
    <name type="scientific">Recurvomyces mirabilis</name>
    <dbReference type="NCBI Taxonomy" id="574656"/>
    <lineage>
        <taxon>Eukaryota</taxon>
        <taxon>Fungi</taxon>
        <taxon>Dikarya</taxon>
        <taxon>Ascomycota</taxon>
        <taxon>Pezizomycotina</taxon>
        <taxon>Dothideomycetes</taxon>
        <taxon>Dothideomycetidae</taxon>
        <taxon>Mycosphaerellales</taxon>
        <taxon>Teratosphaeriaceae</taxon>
        <taxon>Recurvomyces</taxon>
    </lineage>
</organism>
<gene>
    <name evidence="2" type="ORF">LTR78_010888</name>
</gene>
<dbReference type="PANTHER" id="PTHR40788">
    <property type="entry name" value="CLR5 DOMAIN-CONTAINING PROTEIN-RELATED"/>
    <property type="match status" value="1"/>
</dbReference>
<comment type="caution">
    <text evidence="2">The sequence shown here is derived from an EMBL/GenBank/DDBJ whole genome shotgun (WGS) entry which is preliminary data.</text>
</comment>
<name>A0AAE0WG09_9PEZI</name>
<reference evidence="2" key="1">
    <citation type="submission" date="2023-07" db="EMBL/GenBank/DDBJ databases">
        <title>Black Yeasts Isolated from many extreme environments.</title>
        <authorList>
            <person name="Coleine C."/>
            <person name="Stajich J.E."/>
            <person name="Selbmann L."/>
        </authorList>
    </citation>
    <scope>NUCLEOTIDE SEQUENCE</scope>
    <source>
        <strain evidence="2">CCFEE 5485</strain>
    </source>
</reference>
<feature type="region of interest" description="Disordered" evidence="1">
    <location>
        <begin position="681"/>
        <end position="718"/>
    </location>
</feature>
<dbReference type="AlphaFoldDB" id="A0AAE0WG09"/>